<feature type="compositionally biased region" description="Low complexity" evidence="4">
    <location>
        <begin position="209"/>
        <end position="218"/>
    </location>
</feature>
<feature type="compositionally biased region" description="Basic and acidic residues" evidence="4">
    <location>
        <begin position="12"/>
        <end position="41"/>
    </location>
</feature>
<evidence type="ECO:0000256" key="4">
    <source>
        <dbReference type="SAM" id="MobiDB-lite"/>
    </source>
</evidence>
<dbReference type="PANTHER" id="PTHR13495:SF0">
    <property type="entry name" value="PSME3-INTERACTING PROTEIN"/>
    <property type="match status" value="1"/>
</dbReference>
<feature type="region of interest" description="Disordered" evidence="4">
    <location>
        <begin position="1"/>
        <end position="41"/>
    </location>
</feature>
<feature type="coiled-coil region" evidence="3">
    <location>
        <begin position="85"/>
        <end position="122"/>
    </location>
</feature>
<dbReference type="KEGG" id="bdr:105224666"/>
<dbReference type="RefSeq" id="XP_011201122.2">
    <property type="nucleotide sequence ID" value="XM_011202820.4"/>
</dbReference>
<accession>A0A034WJX1</accession>
<protein>
    <submittedName>
        <fullName evidence="6">Protein FAM192A</fullName>
    </submittedName>
</protein>
<dbReference type="OrthoDB" id="75807at2759"/>
<organism evidence="6">
    <name type="scientific">Bactrocera dorsalis</name>
    <name type="common">Oriental fruit fly</name>
    <name type="synonym">Dacus dorsalis</name>
    <dbReference type="NCBI Taxonomy" id="27457"/>
    <lineage>
        <taxon>Eukaryota</taxon>
        <taxon>Metazoa</taxon>
        <taxon>Ecdysozoa</taxon>
        <taxon>Arthropoda</taxon>
        <taxon>Hexapoda</taxon>
        <taxon>Insecta</taxon>
        <taxon>Pterygota</taxon>
        <taxon>Neoptera</taxon>
        <taxon>Endopterygota</taxon>
        <taxon>Diptera</taxon>
        <taxon>Brachycera</taxon>
        <taxon>Muscomorpha</taxon>
        <taxon>Tephritoidea</taxon>
        <taxon>Tephritidae</taxon>
        <taxon>Bactrocera</taxon>
        <taxon>Bactrocera</taxon>
    </lineage>
</organism>
<sequence>MSSGFVTESEAVEARKRRQEEWEKVRTPDQPLERPEEPYDGRSLFERLKEQKMKKDLEYEEAHKLKNLIRGLDDDEVQFLELVDQNKIDAEKKQIQEERKELQEFRDRVATLQEETADKKLQSEIKTGKLAKLSTSTTAARPSQKSLLGLGIKRKNGEIACSSNAKIGKDCATTNTTKLGTLTSINTDKFDKGQLKCVAILPGIGPYTESSDSELSSGSEEEPENDISAKYDLMGRKKQKKKNCQDDD</sequence>
<feature type="domain" description="FAM192A/Fyv6 N-terminal" evidence="5">
    <location>
        <begin position="5"/>
        <end position="106"/>
    </location>
</feature>
<dbReference type="InterPro" id="IPR039845">
    <property type="entry name" value="FAM192A"/>
</dbReference>
<dbReference type="EMBL" id="GAKP01004320">
    <property type="protein sequence ID" value="JAC54632.1"/>
    <property type="molecule type" value="Transcribed_RNA"/>
</dbReference>
<keyword evidence="2" id="KW-0539">Nucleus</keyword>
<keyword evidence="3" id="KW-0175">Coiled coil</keyword>
<evidence type="ECO:0000256" key="3">
    <source>
        <dbReference type="SAM" id="Coils"/>
    </source>
</evidence>
<evidence type="ECO:0000313" key="6">
    <source>
        <dbReference type="EMBL" id="JAC54632.1"/>
    </source>
</evidence>
<dbReference type="Pfam" id="PF10187">
    <property type="entry name" value="FAM192A_Fyv6_N"/>
    <property type="match status" value="1"/>
</dbReference>
<evidence type="ECO:0000256" key="1">
    <source>
        <dbReference type="ARBA" id="ARBA00004123"/>
    </source>
</evidence>
<dbReference type="AlphaFoldDB" id="A0A034WJX1"/>
<reference evidence="6" key="1">
    <citation type="journal article" date="2014" name="BMC Genomics">
        <title>Characterizing the developmental transcriptome of the oriental fruit fly, Bactrocera dorsalis (Diptera: Tephritidae) through comparative genomic analysis with Drosophila melanogaster utilizing modENCODE datasets.</title>
        <authorList>
            <person name="Geib S.M."/>
            <person name="Calla B."/>
            <person name="Hall B."/>
            <person name="Hou S."/>
            <person name="Manoukis N.C."/>
        </authorList>
    </citation>
    <scope>NUCLEOTIDE SEQUENCE</scope>
    <source>
        <strain evidence="6">Punador</strain>
    </source>
</reference>
<comment type="subcellular location">
    <subcellularLocation>
        <location evidence="1">Nucleus</location>
    </subcellularLocation>
</comment>
<name>A0A034WJX1_BACDO</name>
<dbReference type="PANTHER" id="PTHR13495">
    <property type="entry name" value="NEFA-INTERACTING NUCLEAR PROTEIN NIP30"/>
    <property type="match status" value="1"/>
</dbReference>
<dbReference type="GO" id="GO:0005634">
    <property type="term" value="C:nucleus"/>
    <property type="evidence" value="ECO:0007669"/>
    <property type="project" value="UniProtKB-SubCell"/>
</dbReference>
<evidence type="ECO:0000259" key="5">
    <source>
        <dbReference type="Pfam" id="PF10187"/>
    </source>
</evidence>
<gene>
    <name evidence="6" type="primary">F192A</name>
</gene>
<proteinExistence type="predicted"/>
<evidence type="ECO:0000256" key="2">
    <source>
        <dbReference type="ARBA" id="ARBA00023242"/>
    </source>
</evidence>
<feature type="region of interest" description="Disordered" evidence="4">
    <location>
        <begin position="203"/>
        <end position="248"/>
    </location>
</feature>
<dbReference type="InterPro" id="IPR019331">
    <property type="entry name" value="FAM192A/Fyv6_N"/>
</dbReference>